<keyword evidence="1" id="KW-1133">Transmembrane helix</keyword>
<evidence type="ECO:0000313" key="4">
    <source>
        <dbReference type="Proteomes" id="UP000651156"/>
    </source>
</evidence>
<dbReference type="PANTHER" id="PTHR43031">
    <property type="entry name" value="FAD-DEPENDENT OXIDOREDUCTASE"/>
    <property type="match status" value="1"/>
</dbReference>
<dbReference type="EMBL" id="JADEWN010000065">
    <property type="protein sequence ID" value="MBE9192795.1"/>
    <property type="molecule type" value="Genomic_DNA"/>
</dbReference>
<evidence type="ECO:0000313" key="3">
    <source>
        <dbReference type="EMBL" id="MBE9192795.1"/>
    </source>
</evidence>
<comment type="caution">
    <text evidence="3">The sequence shown here is derived from an EMBL/GenBank/DDBJ whole genome shotgun (WGS) entry which is preliminary data.</text>
</comment>
<dbReference type="Gene3D" id="3.40.250.10">
    <property type="entry name" value="Rhodanese-like domain"/>
    <property type="match status" value="1"/>
</dbReference>
<feature type="transmembrane region" description="Helical" evidence="1">
    <location>
        <begin position="12"/>
        <end position="34"/>
    </location>
</feature>
<dbReference type="InterPro" id="IPR001763">
    <property type="entry name" value="Rhodanese-like_dom"/>
</dbReference>
<sequence length="178" mass="20441">MKNEIDSKIIWSAIVLSISIVGVLSWRSLAFWILKPLIRRKFPTVEWLTTQELAQWQNSQKPQPILLDARNAAEYQVSHLQQAQHIDPKQPELSALPPQETPIVVYCSVGYRSAKIAAKLTEAGYKRAYNLEGSIFQWVNEGRPVFQDNNQTTQVHPYNPLWGQLLKSKYRAKINEGE</sequence>
<reference evidence="3 4" key="1">
    <citation type="submission" date="2020-10" db="EMBL/GenBank/DDBJ databases">
        <authorList>
            <person name="Castelo-Branco R."/>
            <person name="Eusebio N."/>
            <person name="Adriana R."/>
            <person name="Vieira A."/>
            <person name="Brugerolle De Fraissinette N."/>
            <person name="Rezende De Castro R."/>
            <person name="Schneider M.P."/>
            <person name="Vasconcelos V."/>
            <person name="Leao P.N."/>
        </authorList>
    </citation>
    <scope>NUCLEOTIDE SEQUENCE [LARGE SCALE GENOMIC DNA]</scope>
    <source>
        <strain evidence="3 4">LEGE 06123</strain>
    </source>
</reference>
<keyword evidence="1" id="KW-0812">Transmembrane</keyword>
<protein>
    <submittedName>
        <fullName evidence="3">Rhodanese-like domain-containing protein</fullName>
    </submittedName>
</protein>
<gene>
    <name evidence="3" type="ORF">IQ230_21050</name>
</gene>
<dbReference type="PANTHER" id="PTHR43031:SF1">
    <property type="entry name" value="PYRIDINE NUCLEOTIDE-DISULPHIDE OXIDOREDUCTASE"/>
    <property type="match status" value="1"/>
</dbReference>
<dbReference type="CDD" id="cd00158">
    <property type="entry name" value="RHOD"/>
    <property type="match status" value="1"/>
</dbReference>
<organism evidence="3 4">
    <name type="scientific">Gloeocapsopsis crepidinum LEGE 06123</name>
    <dbReference type="NCBI Taxonomy" id="588587"/>
    <lineage>
        <taxon>Bacteria</taxon>
        <taxon>Bacillati</taxon>
        <taxon>Cyanobacteriota</taxon>
        <taxon>Cyanophyceae</taxon>
        <taxon>Oscillatoriophycideae</taxon>
        <taxon>Chroococcales</taxon>
        <taxon>Chroococcaceae</taxon>
        <taxon>Gloeocapsopsis</taxon>
    </lineage>
</organism>
<dbReference type="InterPro" id="IPR050229">
    <property type="entry name" value="GlpE_sulfurtransferase"/>
</dbReference>
<keyword evidence="1" id="KW-0472">Membrane</keyword>
<dbReference type="SUPFAM" id="SSF52821">
    <property type="entry name" value="Rhodanese/Cell cycle control phosphatase"/>
    <property type="match status" value="1"/>
</dbReference>
<dbReference type="Proteomes" id="UP000651156">
    <property type="component" value="Unassembled WGS sequence"/>
</dbReference>
<dbReference type="RefSeq" id="WP_193934205.1">
    <property type="nucleotide sequence ID" value="NZ_CAWPMZ010000103.1"/>
</dbReference>
<dbReference type="InterPro" id="IPR036873">
    <property type="entry name" value="Rhodanese-like_dom_sf"/>
</dbReference>
<name>A0ABR9UWV3_9CHRO</name>
<accession>A0ABR9UWV3</accession>
<dbReference type="SMART" id="SM00450">
    <property type="entry name" value="RHOD"/>
    <property type="match status" value="1"/>
</dbReference>
<feature type="domain" description="Rhodanese" evidence="2">
    <location>
        <begin position="60"/>
        <end position="147"/>
    </location>
</feature>
<dbReference type="Pfam" id="PF00581">
    <property type="entry name" value="Rhodanese"/>
    <property type="match status" value="1"/>
</dbReference>
<keyword evidence="4" id="KW-1185">Reference proteome</keyword>
<evidence type="ECO:0000256" key="1">
    <source>
        <dbReference type="SAM" id="Phobius"/>
    </source>
</evidence>
<dbReference type="PROSITE" id="PS50206">
    <property type="entry name" value="RHODANESE_3"/>
    <property type="match status" value="1"/>
</dbReference>
<evidence type="ECO:0000259" key="2">
    <source>
        <dbReference type="PROSITE" id="PS50206"/>
    </source>
</evidence>
<proteinExistence type="predicted"/>